<dbReference type="AlphaFoldDB" id="A0A9D4SUR2"/>
<reference evidence="1" key="2">
    <citation type="submission" date="2021-09" db="EMBL/GenBank/DDBJ databases">
        <authorList>
            <person name="Jia N."/>
            <person name="Wang J."/>
            <person name="Shi W."/>
            <person name="Du L."/>
            <person name="Sun Y."/>
            <person name="Zhan W."/>
            <person name="Jiang J."/>
            <person name="Wang Q."/>
            <person name="Zhang B."/>
            <person name="Ji P."/>
            <person name="Sakyi L.B."/>
            <person name="Cui X."/>
            <person name="Yuan T."/>
            <person name="Jiang B."/>
            <person name="Yang W."/>
            <person name="Lam T.T.-Y."/>
            <person name="Chang Q."/>
            <person name="Ding S."/>
            <person name="Wang X."/>
            <person name="Zhu J."/>
            <person name="Ruan X."/>
            <person name="Zhao L."/>
            <person name="Wei J."/>
            <person name="Que T."/>
            <person name="Du C."/>
            <person name="Cheng J."/>
            <person name="Dai P."/>
            <person name="Han X."/>
            <person name="Huang E."/>
            <person name="Gao Y."/>
            <person name="Liu J."/>
            <person name="Shao H."/>
            <person name="Ye R."/>
            <person name="Li L."/>
            <person name="Wei W."/>
            <person name="Wang X."/>
            <person name="Wang C."/>
            <person name="Huo Q."/>
            <person name="Li W."/>
            <person name="Guo W."/>
            <person name="Chen H."/>
            <person name="Chen S."/>
            <person name="Zhou L."/>
            <person name="Zhou L."/>
            <person name="Ni X."/>
            <person name="Tian J."/>
            <person name="Zhou Y."/>
            <person name="Sheng Y."/>
            <person name="Liu T."/>
            <person name="Pan Y."/>
            <person name="Xia L."/>
            <person name="Li J."/>
            <person name="Zhao F."/>
            <person name="Cao W."/>
        </authorList>
    </citation>
    <scope>NUCLEOTIDE SEQUENCE</scope>
    <source>
        <strain evidence="1">Rsan-2018</strain>
        <tissue evidence="1">Larvae</tissue>
    </source>
</reference>
<accession>A0A9D4SUR2</accession>
<protein>
    <submittedName>
        <fullName evidence="1">Uncharacterized protein</fullName>
    </submittedName>
</protein>
<comment type="caution">
    <text evidence="1">The sequence shown here is derived from an EMBL/GenBank/DDBJ whole genome shotgun (WGS) entry which is preliminary data.</text>
</comment>
<reference evidence="1" key="1">
    <citation type="journal article" date="2020" name="Cell">
        <title>Large-Scale Comparative Analyses of Tick Genomes Elucidate Their Genetic Diversity and Vector Capacities.</title>
        <authorList>
            <consortium name="Tick Genome and Microbiome Consortium (TIGMIC)"/>
            <person name="Jia N."/>
            <person name="Wang J."/>
            <person name="Shi W."/>
            <person name="Du L."/>
            <person name="Sun Y."/>
            <person name="Zhan W."/>
            <person name="Jiang J.F."/>
            <person name="Wang Q."/>
            <person name="Zhang B."/>
            <person name="Ji P."/>
            <person name="Bell-Sakyi L."/>
            <person name="Cui X.M."/>
            <person name="Yuan T.T."/>
            <person name="Jiang B.G."/>
            <person name="Yang W.F."/>
            <person name="Lam T.T."/>
            <person name="Chang Q.C."/>
            <person name="Ding S.J."/>
            <person name="Wang X.J."/>
            <person name="Zhu J.G."/>
            <person name="Ruan X.D."/>
            <person name="Zhao L."/>
            <person name="Wei J.T."/>
            <person name="Ye R.Z."/>
            <person name="Que T.C."/>
            <person name="Du C.H."/>
            <person name="Zhou Y.H."/>
            <person name="Cheng J.X."/>
            <person name="Dai P.F."/>
            <person name="Guo W.B."/>
            <person name="Han X.H."/>
            <person name="Huang E.J."/>
            <person name="Li L.F."/>
            <person name="Wei W."/>
            <person name="Gao Y.C."/>
            <person name="Liu J.Z."/>
            <person name="Shao H.Z."/>
            <person name="Wang X."/>
            <person name="Wang C.C."/>
            <person name="Yang T.C."/>
            <person name="Huo Q.B."/>
            <person name="Li W."/>
            <person name="Chen H.Y."/>
            <person name="Chen S.E."/>
            <person name="Zhou L.G."/>
            <person name="Ni X.B."/>
            <person name="Tian J.H."/>
            <person name="Sheng Y."/>
            <person name="Liu T."/>
            <person name="Pan Y.S."/>
            <person name="Xia L.Y."/>
            <person name="Li J."/>
            <person name="Zhao F."/>
            <person name="Cao W.C."/>
        </authorList>
    </citation>
    <scope>NUCLEOTIDE SEQUENCE</scope>
    <source>
        <strain evidence="1">Rsan-2018</strain>
    </source>
</reference>
<sequence>MLRVLSRCIVPSDLHRRPPAAVRGPRRLPLRGHVRTVTIWAVLNSANPLVAWISRLPRELRPRPLTCDPPLDALRRFHGLLSDPSRVYMAEETRILCPLCRVPEISRCTHQDGPLHRSRLLAVTIHNCVPQLPPSPLGPTSVEAAVTLLRSAHPGLLAQGALLAPISASP</sequence>
<dbReference type="EMBL" id="JABSTV010001251">
    <property type="protein sequence ID" value="KAH7951563.1"/>
    <property type="molecule type" value="Genomic_DNA"/>
</dbReference>
<keyword evidence="2" id="KW-1185">Reference proteome</keyword>
<organism evidence="1 2">
    <name type="scientific">Rhipicephalus sanguineus</name>
    <name type="common">Brown dog tick</name>
    <name type="synonym">Ixodes sanguineus</name>
    <dbReference type="NCBI Taxonomy" id="34632"/>
    <lineage>
        <taxon>Eukaryota</taxon>
        <taxon>Metazoa</taxon>
        <taxon>Ecdysozoa</taxon>
        <taxon>Arthropoda</taxon>
        <taxon>Chelicerata</taxon>
        <taxon>Arachnida</taxon>
        <taxon>Acari</taxon>
        <taxon>Parasitiformes</taxon>
        <taxon>Ixodida</taxon>
        <taxon>Ixodoidea</taxon>
        <taxon>Ixodidae</taxon>
        <taxon>Rhipicephalinae</taxon>
        <taxon>Rhipicephalus</taxon>
        <taxon>Rhipicephalus</taxon>
    </lineage>
</organism>
<name>A0A9D4SUR2_RHISA</name>
<dbReference type="Proteomes" id="UP000821837">
    <property type="component" value="Chromosome 5"/>
</dbReference>
<gene>
    <name evidence="1" type="ORF">HPB52_010328</name>
</gene>
<evidence type="ECO:0000313" key="2">
    <source>
        <dbReference type="Proteomes" id="UP000821837"/>
    </source>
</evidence>
<evidence type="ECO:0000313" key="1">
    <source>
        <dbReference type="EMBL" id="KAH7951563.1"/>
    </source>
</evidence>
<proteinExistence type="predicted"/>